<name>A0A1E5KXC5_9ENTE</name>
<dbReference type="InterPro" id="IPR047951">
    <property type="entry name" value="Transpos_ISL3"/>
</dbReference>
<dbReference type="InterPro" id="IPR002560">
    <property type="entry name" value="Transposase_DDE"/>
</dbReference>
<keyword evidence="3" id="KW-1185">Reference proteome</keyword>
<comment type="caution">
    <text evidence="2">The sequence shown here is derived from an EMBL/GenBank/DDBJ whole genome shotgun (WGS) entry which is preliminary data.</text>
</comment>
<evidence type="ECO:0000313" key="3">
    <source>
        <dbReference type="Proteomes" id="UP000095256"/>
    </source>
</evidence>
<reference evidence="2 3" key="1">
    <citation type="submission" date="2016-09" db="EMBL/GenBank/DDBJ databases">
        <authorList>
            <person name="Capua I."/>
            <person name="De Benedictis P."/>
            <person name="Joannis T."/>
            <person name="Lombin L.H."/>
            <person name="Cattoli G."/>
        </authorList>
    </citation>
    <scope>NUCLEOTIDE SEQUENCE [LARGE SCALE GENOMIC DNA]</scope>
    <source>
        <strain evidence="2 3">LMG 25899</strain>
    </source>
</reference>
<evidence type="ECO:0000259" key="1">
    <source>
        <dbReference type="Pfam" id="PF01610"/>
    </source>
</evidence>
<organism evidence="2 3">
    <name type="scientific">Enterococcus rivorum</name>
    <dbReference type="NCBI Taxonomy" id="762845"/>
    <lineage>
        <taxon>Bacteria</taxon>
        <taxon>Bacillati</taxon>
        <taxon>Bacillota</taxon>
        <taxon>Bacilli</taxon>
        <taxon>Lactobacillales</taxon>
        <taxon>Enterococcaceae</taxon>
        <taxon>Enterococcus</taxon>
    </lineage>
</organism>
<dbReference type="EMBL" id="MIEK01000021">
    <property type="protein sequence ID" value="OEH82512.1"/>
    <property type="molecule type" value="Genomic_DNA"/>
</dbReference>
<evidence type="ECO:0000313" key="2">
    <source>
        <dbReference type="EMBL" id="OEH82512.1"/>
    </source>
</evidence>
<dbReference type="AlphaFoldDB" id="A0A1E5KXC5"/>
<proteinExistence type="predicted"/>
<dbReference type="OrthoDB" id="2012732at2"/>
<dbReference type="Pfam" id="PF01610">
    <property type="entry name" value="DDE_Tnp_ISL3"/>
    <property type="match status" value="1"/>
</dbReference>
<sequence length="439" mass="51895">MSLSNLIKETLDILDLNLIFTENCLTHEKIGNHICKVYSGTLTYFPEKCLHCQQENDQTIIKYGWKKVMVLVNDVSEYKTYVRIKKQKFLCKSCNRSFLAESTLTERHCTIARRVKLSIAEKLKENTSMTGIARAKHVSTTTIYRVLKNFYTPLSQKKKTLPTVLCFDEFKSVKESSGAMSFVFMDGQTKELLDIVENRKLNSLKKYFYSYAYKTRAAVQYIVIDMYKPYVTLVKKLFPNAKLIIDRFHIVQHIGRTFLTHRIQQMNQLNRKNYQEEQQYKHLKKYWKLLQKNAWHLEHKKQVWHPSFRAHLTESEVVDRLLSYSPELKQGYGVYQDFLAAVRMKDSHWFQELLKQNYSHLPEKYATTIQTFKQYQEGILNALEQPYSNGSLECLNNHIKVLKRNAYGFRSFYNFKLRILLTLGTTLFNPMKKNKPAEK</sequence>
<feature type="domain" description="Transposase IS204/IS1001/IS1096/IS1165 DDE" evidence="1">
    <location>
        <begin position="165"/>
        <end position="419"/>
    </location>
</feature>
<dbReference type="PANTHER" id="PTHR33498:SF1">
    <property type="entry name" value="TRANSPOSASE FOR INSERTION SEQUENCE ELEMENT IS1557"/>
    <property type="match status" value="1"/>
</dbReference>
<dbReference type="NCBIfam" id="NF033550">
    <property type="entry name" value="transpos_ISL3"/>
    <property type="match status" value="1"/>
</dbReference>
<accession>A0A1E5KXC5</accession>
<dbReference type="Proteomes" id="UP000095256">
    <property type="component" value="Unassembled WGS sequence"/>
</dbReference>
<dbReference type="RefSeq" id="WP_069698509.1">
    <property type="nucleotide sequence ID" value="NZ_JAGGMA010000028.1"/>
</dbReference>
<dbReference type="PANTHER" id="PTHR33498">
    <property type="entry name" value="TRANSPOSASE FOR INSERTION SEQUENCE ELEMENT IS1557"/>
    <property type="match status" value="1"/>
</dbReference>
<protein>
    <submittedName>
        <fullName evidence="2">ISL3 family transposase</fullName>
    </submittedName>
</protein>
<gene>
    <name evidence="2" type="ORF">BCR26_13135</name>
</gene>